<dbReference type="Proteomes" id="UP000011087">
    <property type="component" value="Unassembled WGS sequence"/>
</dbReference>
<evidence type="ECO:0000256" key="4">
    <source>
        <dbReference type="ARBA" id="ARBA00022840"/>
    </source>
</evidence>
<dbReference type="Gene3D" id="3.40.850.10">
    <property type="entry name" value="Kinesin motor domain"/>
    <property type="match status" value="1"/>
</dbReference>
<evidence type="ECO:0000313" key="11">
    <source>
        <dbReference type="EnsemblProtists" id="EKX45559"/>
    </source>
</evidence>
<dbReference type="OrthoDB" id="3176171at2759"/>
<feature type="non-terminal residue" evidence="10">
    <location>
        <position position="309"/>
    </location>
</feature>
<dbReference type="STRING" id="905079.L1JBR1"/>
<dbReference type="InterPro" id="IPR044986">
    <property type="entry name" value="KIF15/KIN-12"/>
</dbReference>
<dbReference type="GO" id="GO:0009507">
    <property type="term" value="C:chloroplast"/>
    <property type="evidence" value="ECO:0007669"/>
    <property type="project" value="UniProtKB-SubCell"/>
</dbReference>
<dbReference type="InterPro" id="IPR027417">
    <property type="entry name" value="P-loop_NTPase"/>
</dbReference>
<keyword evidence="4 8" id="KW-0067">ATP-binding</keyword>
<dbReference type="RefSeq" id="XP_005832539.1">
    <property type="nucleotide sequence ID" value="XM_005832482.1"/>
</dbReference>
<keyword evidence="12" id="KW-1185">Reference proteome</keyword>
<sequence length="309" mass="34176">FTFDYAADPSTTQEEMFNMIGQPFTDSCLKGYNGCIFAYGQTGSGKTFTMQGPEFDGKEGTKEHRGLIPRTFDYLFDKIAHKENAANSSRPGSLQFVVRCSYLEIYNETVTDLLDPSKVNLQVRENSKEGIYVDGLTWQEVRDAEACNALLQRGLRNRHVGETSMNKESSRSHSLFTLKVESTHLTAEGLTKQRHSCLNLVDLAGSERQKATNASGDRLKEASNINKSLSALGNVIMALADISDGKARHVHYRDSKLTFLLKDSLGGNSKTAIITNISPADSNFGETISSLKFAQRAKLIKTRAILNED</sequence>
<evidence type="ECO:0000256" key="2">
    <source>
        <dbReference type="ARBA" id="ARBA00022701"/>
    </source>
</evidence>
<dbReference type="GO" id="GO:0005524">
    <property type="term" value="F:ATP binding"/>
    <property type="evidence" value="ECO:0007669"/>
    <property type="project" value="UniProtKB-UniRule"/>
</dbReference>
<dbReference type="SMART" id="SM00129">
    <property type="entry name" value="KISc"/>
    <property type="match status" value="1"/>
</dbReference>
<dbReference type="SUPFAM" id="SSF52540">
    <property type="entry name" value="P-loop containing nucleoside triphosphate hydrolases"/>
    <property type="match status" value="1"/>
</dbReference>
<name>L1JBR1_GUITC</name>
<evidence type="ECO:0000256" key="7">
    <source>
        <dbReference type="ARBA" id="ARBA00034488"/>
    </source>
</evidence>
<reference evidence="12" key="2">
    <citation type="submission" date="2012-11" db="EMBL/GenBank/DDBJ databases">
        <authorList>
            <person name="Kuo A."/>
            <person name="Curtis B.A."/>
            <person name="Tanifuji G."/>
            <person name="Burki F."/>
            <person name="Gruber A."/>
            <person name="Irimia M."/>
            <person name="Maruyama S."/>
            <person name="Arias M.C."/>
            <person name="Ball S.G."/>
            <person name="Gile G.H."/>
            <person name="Hirakawa Y."/>
            <person name="Hopkins J.F."/>
            <person name="Rensing S.A."/>
            <person name="Schmutz J."/>
            <person name="Symeonidi A."/>
            <person name="Elias M."/>
            <person name="Eveleigh R.J."/>
            <person name="Herman E.K."/>
            <person name="Klute M.J."/>
            <person name="Nakayama T."/>
            <person name="Obornik M."/>
            <person name="Reyes-Prieto A."/>
            <person name="Armbrust E.V."/>
            <person name="Aves S.J."/>
            <person name="Beiko R.G."/>
            <person name="Coutinho P."/>
            <person name="Dacks J.B."/>
            <person name="Durnford D.G."/>
            <person name="Fast N.M."/>
            <person name="Green B.R."/>
            <person name="Grisdale C."/>
            <person name="Hempe F."/>
            <person name="Henrissat B."/>
            <person name="Hoppner M.P."/>
            <person name="Ishida K.-I."/>
            <person name="Kim E."/>
            <person name="Koreny L."/>
            <person name="Kroth P.G."/>
            <person name="Liu Y."/>
            <person name="Malik S.-B."/>
            <person name="Maier U.G."/>
            <person name="McRose D."/>
            <person name="Mock T."/>
            <person name="Neilson J.A."/>
            <person name="Onodera N.T."/>
            <person name="Poole A.M."/>
            <person name="Pritham E.J."/>
            <person name="Richards T.A."/>
            <person name="Rocap G."/>
            <person name="Roy S.W."/>
            <person name="Sarai C."/>
            <person name="Schaack S."/>
            <person name="Shirato S."/>
            <person name="Slamovits C.H."/>
            <person name="Spencer D.F."/>
            <person name="Suzuki S."/>
            <person name="Worden A.Z."/>
            <person name="Zauner S."/>
            <person name="Barry K."/>
            <person name="Bell C."/>
            <person name="Bharti A.K."/>
            <person name="Crow J.A."/>
            <person name="Grimwood J."/>
            <person name="Kramer R."/>
            <person name="Lindquist E."/>
            <person name="Lucas S."/>
            <person name="Salamov A."/>
            <person name="McFadden G.I."/>
            <person name="Lane C.E."/>
            <person name="Keeling P.J."/>
            <person name="Gray M.W."/>
            <person name="Grigoriev I.V."/>
            <person name="Archibald J.M."/>
        </authorList>
    </citation>
    <scope>NUCLEOTIDE SEQUENCE</scope>
    <source>
        <strain evidence="12">CCMP2712</strain>
    </source>
</reference>
<evidence type="ECO:0000256" key="8">
    <source>
        <dbReference type="PROSITE-ProRule" id="PRU00283"/>
    </source>
</evidence>
<dbReference type="GeneID" id="17302278"/>
<feature type="non-terminal residue" evidence="10">
    <location>
        <position position="1"/>
    </location>
</feature>
<dbReference type="GO" id="GO:0003777">
    <property type="term" value="F:microtubule motor activity"/>
    <property type="evidence" value="ECO:0007669"/>
    <property type="project" value="InterPro"/>
</dbReference>
<comment type="similarity">
    <text evidence="7">Belongs to the TRAFAC class myosin-kinesin ATPase superfamily. Kinesin family. KIN-12 subfamily.</text>
</comment>
<dbReference type="PANTHER" id="PTHR37739">
    <property type="entry name" value="KINESIN-LIKE PROTEIN KIN-12D"/>
    <property type="match status" value="1"/>
</dbReference>
<evidence type="ECO:0000256" key="6">
    <source>
        <dbReference type="ARBA" id="ARBA00023175"/>
    </source>
</evidence>
<feature type="binding site" evidence="8">
    <location>
        <begin position="40"/>
        <end position="47"/>
    </location>
    <ligand>
        <name>ATP</name>
        <dbReference type="ChEBI" id="CHEBI:30616"/>
    </ligand>
</feature>
<dbReference type="AlphaFoldDB" id="L1JBR1"/>
<feature type="domain" description="Kinesin motor" evidence="9">
    <location>
        <begin position="1"/>
        <end position="300"/>
    </location>
</feature>
<comment type="subcellular location">
    <subcellularLocation>
        <location evidence="1">Plastid</location>
        <location evidence="1">Chloroplast</location>
    </subcellularLocation>
</comment>
<proteinExistence type="inferred from homology"/>
<dbReference type="GO" id="GO:0008017">
    <property type="term" value="F:microtubule binding"/>
    <property type="evidence" value="ECO:0007669"/>
    <property type="project" value="InterPro"/>
</dbReference>
<evidence type="ECO:0000256" key="3">
    <source>
        <dbReference type="ARBA" id="ARBA00022741"/>
    </source>
</evidence>
<dbReference type="GO" id="GO:0007018">
    <property type="term" value="P:microtubule-based movement"/>
    <property type="evidence" value="ECO:0007669"/>
    <property type="project" value="InterPro"/>
</dbReference>
<dbReference type="Pfam" id="PF00225">
    <property type="entry name" value="Kinesin"/>
    <property type="match status" value="1"/>
</dbReference>
<dbReference type="PRINTS" id="PR00380">
    <property type="entry name" value="KINESINHEAVY"/>
</dbReference>
<keyword evidence="3 8" id="KW-0547">Nucleotide-binding</keyword>
<evidence type="ECO:0000256" key="5">
    <source>
        <dbReference type="ARBA" id="ARBA00023054"/>
    </source>
</evidence>
<keyword evidence="6 8" id="KW-0505">Motor protein</keyword>
<dbReference type="InterPro" id="IPR036961">
    <property type="entry name" value="Kinesin_motor_dom_sf"/>
</dbReference>
<evidence type="ECO:0000313" key="12">
    <source>
        <dbReference type="Proteomes" id="UP000011087"/>
    </source>
</evidence>
<dbReference type="PANTHER" id="PTHR37739:SF13">
    <property type="entry name" value="KINESIN MOTOR DOMAIN-CONTAINING PROTEIN"/>
    <property type="match status" value="1"/>
</dbReference>
<dbReference type="EMBL" id="JH992998">
    <property type="protein sequence ID" value="EKX45559.1"/>
    <property type="molecule type" value="Genomic_DNA"/>
</dbReference>
<keyword evidence="2" id="KW-0493">Microtubule</keyword>
<gene>
    <name evidence="10" type="ORF">GUITHDRAFT_55963</name>
</gene>
<dbReference type="EnsemblProtists" id="EKX45559">
    <property type="protein sequence ID" value="EKX45559"/>
    <property type="gene ID" value="GUITHDRAFT_55963"/>
</dbReference>
<dbReference type="eggNOG" id="KOG4280">
    <property type="taxonomic scope" value="Eukaryota"/>
</dbReference>
<dbReference type="HOGENOM" id="CLU_001485_2_0_1"/>
<evidence type="ECO:0000256" key="1">
    <source>
        <dbReference type="ARBA" id="ARBA00004229"/>
    </source>
</evidence>
<dbReference type="PROSITE" id="PS50067">
    <property type="entry name" value="KINESIN_MOTOR_2"/>
    <property type="match status" value="1"/>
</dbReference>
<evidence type="ECO:0000313" key="10">
    <source>
        <dbReference type="EMBL" id="EKX45559.1"/>
    </source>
</evidence>
<dbReference type="OMA" id="YVQLSQH"/>
<keyword evidence="5" id="KW-0175">Coiled coil</keyword>
<evidence type="ECO:0000259" key="9">
    <source>
        <dbReference type="PROSITE" id="PS50067"/>
    </source>
</evidence>
<dbReference type="InterPro" id="IPR001752">
    <property type="entry name" value="Kinesin_motor_dom"/>
</dbReference>
<reference evidence="10 12" key="1">
    <citation type="journal article" date="2012" name="Nature">
        <title>Algal genomes reveal evolutionary mosaicism and the fate of nucleomorphs.</title>
        <authorList>
            <consortium name="DOE Joint Genome Institute"/>
            <person name="Curtis B.A."/>
            <person name="Tanifuji G."/>
            <person name="Burki F."/>
            <person name="Gruber A."/>
            <person name="Irimia M."/>
            <person name="Maruyama S."/>
            <person name="Arias M.C."/>
            <person name="Ball S.G."/>
            <person name="Gile G.H."/>
            <person name="Hirakawa Y."/>
            <person name="Hopkins J.F."/>
            <person name="Kuo A."/>
            <person name="Rensing S.A."/>
            <person name="Schmutz J."/>
            <person name="Symeonidi A."/>
            <person name="Elias M."/>
            <person name="Eveleigh R.J."/>
            <person name="Herman E.K."/>
            <person name="Klute M.J."/>
            <person name="Nakayama T."/>
            <person name="Obornik M."/>
            <person name="Reyes-Prieto A."/>
            <person name="Armbrust E.V."/>
            <person name="Aves S.J."/>
            <person name="Beiko R.G."/>
            <person name="Coutinho P."/>
            <person name="Dacks J.B."/>
            <person name="Durnford D.G."/>
            <person name="Fast N.M."/>
            <person name="Green B.R."/>
            <person name="Grisdale C.J."/>
            <person name="Hempel F."/>
            <person name="Henrissat B."/>
            <person name="Hoppner M.P."/>
            <person name="Ishida K."/>
            <person name="Kim E."/>
            <person name="Koreny L."/>
            <person name="Kroth P.G."/>
            <person name="Liu Y."/>
            <person name="Malik S.B."/>
            <person name="Maier U.G."/>
            <person name="McRose D."/>
            <person name="Mock T."/>
            <person name="Neilson J.A."/>
            <person name="Onodera N.T."/>
            <person name="Poole A.M."/>
            <person name="Pritham E.J."/>
            <person name="Richards T.A."/>
            <person name="Rocap G."/>
            <person name="Roy S.W."/>
            <person name="Sarai C."/>
            <person name="Schaack S."/>
            <person name="Shirato S."/>
            <person name="Slamovits C.H."/>
            <person name="Spencer D.F."/>
            <person name="Suzuki S."/>
            <person name="Worden A.Z."/>
            <person name="Zauner S."/>
            <person name="Barry K."/>
            <person name="Bell C."/>
            <person name="Bharti A.K."/>
            <person name="Crow J.A."/>
            <person name="Grimwood J."/>
            <person name="Kramer R."/>
            <person name="Lindquist E."/>
            <person name="Lucas S."/>
            <person name="Salamov A."/>
            <person name="McFadden G.I."/>
            <person name="Lane C.E."/>
            <person name="Keeling P.J."/>
            <person name="Gray M.W."/>
            <person name="Grigoriev I.V."/>
            <person name="Archibald J.M."/>
        </authorList>
    </citation>
    <scope>NUCLEOTIDE SEQUENCE</scope>
    <source>
        <strain evidence="10 12">CCMP2712</strain>
    </source>
</reference>
<dbReference type="PaxDb" id="55529-EKX45559"/>
<accession>L1JBR1</accession>
<reference evidence="11" key="3">
    <citation type="submission" date="2016-03" db="UniProtKB">
        <authorList>
            <consortium name="EnsemblProtists"/>
        </authorList>
    </citation>
    <scope>IDENTIFICATION</scope>
</reference>
<organism evidence="10">
    <name type="scientific">Guillardia theta (strain CCMP2712)</name>
    <name type="common">Cryptophyte</name>
    <dbReference type="NCBI Taxonomy" id="905079"/>
    <lineage>
        <taxon>Eukaryota</taxon>
        <taxon>Cryptophyceae</taxon>
        <taxon>Pyrenomonadales</taxon>
        <taxon>Geminigeraceae</taxon>
        <taxon>Guillardia</taxon>
    </lineage>
</organism>
<protein>
    <recommendedName>
        <fullName evidence="9">Kinesin motor domain-containing protein</fullName>
    </recommendedName>
</protein>
<dbReference type="GO" id="GO:0005874">
    <property type="term" value="C:microtubule"/>
    <property type="evidence" value="ECO:0007669"/>
    <property type="project" value="UniProtKB-KW"/>
</dbReference>
<dbReference type="KEGG" id="gtt:GUITHDRAFT_55963"/>